<dbReference type="EMBL" id="CP070968">
    <property type="protein sequence ID" value="QSF53415.1"/>
    <property type="molecule type" value="Genomic_DNA"/>
</dbReference>
<accession>A0ABX7LNR4</accession>
<feature type="signal peptide" evidence="1">
    <location>
        <begin position="1"/>
        <end position="17"/>
    </location>
</feature>
<keyword evidence="1" id="KW-0732">Signal</keyword>
<reference evidence="2 3" key="1">
    <citation type="submission" date="2021-02" db="EMBL/GenBank/DDBJ databases">
        <title>Brevundimonas sp. CS1 genome sequence.</title>
        <authorList>
            <person name="Lee K."/>
            <person name="Choi Y.-J."/>
            <person name="Son H.-R."/>
        </authorList>
    </citation>
    <scope>NUCLEOTIDE SEQUENCE [LARGE SCALE GENOMIC DNA]</scope>
    <source>
        <strain evidence="2 3">CS1</strain>
    </source>
</reference>
<evidence type="ECO:0000256" key="1">
    <source>
        <dbReference type="SAM" id="SignalP"/>
    </source>
</evidence>
<gene>
    <name evidence="2" type="ORF">JX001_11505</name>
</gene>
<organism evidence="2 3">
    <name type="scientific">Brevundimonas fontaquae</name>
    <dbReference type="NCBI Taxonomy" id="2813778"/>
    <lineage>
        <taxon>Bacteria</taxon>
        <taxon>Pseudomonadati</taxon>
        <taxon>Pseudomonadota</taxon>
        <taxon>Alphaproteobacteria</taxon>
        <taxon>Caulobacterales</taxon>
        <taxon>Caulobacteraceae</taxon>
        <taxon>Brevundimonas</taxon>
    </lineage>
</organism>
<feature type="chain" id="PRO_5045383827" description="DUF1311 domain-containing protein" evidence="1">
    <location>
        <begin position="18"/>
        <end position="262"/>
    </location>
</feature>
<dbReference type="RefSeq" id="WP_205681122.1">
    <property type="nucleotide sequence ID" value="NZ_CP070968.1"/>
</dbReference>
<dbReference type="InterPro" id="IPR052755">
    <property type="entry name" value="Lysozyme_Inhibitor_LprI"/>
</dbReference>
<dbReference type="PANTHER" id="PTHR37549">
    <property type="entry name" value="LIPOPROTEIN LPRI"/>
    <property type="match status" value="1"/>
</dbReference>
<protein>
    <recommendedName>
        <fullName evidence="4">DUF1311 domain-containing protein</fullName>
    </recommendedName>
</protein>
<proteinExistence type="predicted"/>
<evidence type="ECO:0008006" key="4">
    <source>
        <dbReference type="Google" id="ProtNLM"/>
    </source>
</evidence>
<sequence length="262" mass="28061">MKKLMLAASIAASFLSACGDKAPTPPAGTDEEISAVALQPNARCIAPETVEQLKTMAFDAARRLSTADPVRMNDLQRQSVAKLEMPLLNAHDKTLDRTTCSGRLRIEVPVGARSLFGPDDLVADVTYSMQPAADGTGLVYQVDQFGRIPGLIGYADLSQFNQNRSGSSAPATAPSLVVQQPSSVGTASFDCRRARTSVEQMICADPGLGELDRQMAAAYARRRQAQPGSGSEQTAWIAIRNTCSDTGCLYKVYEERIGQLSD</sequence>
<name>A0ABX7LNR4_9CAUL</name>
<keyword evidence="3" id="KW-1185">Reference proteome</keyword>
<dbReference type="PANTHER" id="PTHR37549:SF1">
    <property type="entry name" value="LIPOPROTEIN LPRI"/>
    <property type="match status" value="1"/>
</dbReference>
<dbReference type="PROSITE" id="PS51257">
    <property type="entry name" value="PROKAR_LIPOPROTEIN"/>
    <property type="match status" value="1"/>
</dbReference>
<evidence type="ECO:0000313" key="2">
    <source>
        <dbReference type="EMBL" id="QSF53415.1"/>
    </source>
</evidence>
<evidence type="ECO:0000313" key="3">
    <source>
        <dbReference type="Proteomes" id="UP000662957"/>
    </source>
</evidence>
<dbReference type="Proteomes" id="UP000662957">
    <property type="component" value="Chromosome"/>
</dbReference>